<protein>
    <recommendedName>
        <fullName evidence="4">SEA domain-containing protein</fullName>
    </recommendedName>
</protein>
<keyword evidence="3" id="KW-1185">Reference proteome</keyword>
<evidence type="ECO:0000256" key="1">
    <source>
        <dbReference type="SAM" id="MobiDB-lite"/>
    </source>
</evidence>
<proteinExistence type="predicted"/>
<dbReference type="Proteomes" id="UP000277928">
    <property type="component" value="Unassembled WGS sequence"/>
</dbReference>
<evidence type="ECO:0008006" key="4">
    <source>
        <dbReference type="Google" id="ProtNLM"/>
    </source>
</evidence>
<dbReference type="SUPFAM" id="SSF82671">
    <property type="entry name" value="SEA domain"/>
    <property type="match status" value="1"/>
</dbReference>
<accession>A0A3P7JLH0</accession>
<evidence type="ECO:0000313" key="3">
    <source>
        <dbReference type="Proteomes" id="UP000277928"/>
    </source>
</evidence>
<dbReference type="InterPro" id="IPR036364">
    <property type="entry name" value="SEA_dom_sf"/>
</dbReference>
<sequence>MAFITIKFPSSSPSSSSRTDRPPYPFDFTTFLPNFTTQPFAPIFPTPHKPAITTPPNPTDRLQKRTFLCHMYLLNKANEAYVDHNHFEYRQASQMIQNAIYRQLKRSPLQPYLENVYVWYLYNSDPHLAVEFSIVLLLPSRSNIGLTSVRNVFISILPEIEEQLNGAQIDRDSISIQYLYRN</sequence>
<dbReference type="OrthoDB" id="5801522at2759"/>
<organism evidence="2 3">
    <name type="scientific">Litomosoides sigmodontis</name>
    <name type="common">Filarial nematode worm</name>
    <dbReference type="NCBI Taxonomy" id="42156"/>
    <lineage>
        <taxon>Eukaryota</taxon>
        <taxon>Metazoa</taxon>
        <taxon>Ecdysozoa</taxon>
        <taxon>Nematoda</taxon>
        <taxon>Chromadorea</taxon>
        <taxon>Rhabditida</taxon>
        <taxon>Spirurina</taxon>
        <taxon>Spiruromorpha</taxon>
        <taxon>Filarioidea</taxon>
        <taxon>Onchocercidae</taxon>
        <taxon>Litomosoides</taxon>
    </lineage>
</organism>
<reference evidence="2 3" key="1">
    <citation type="submission" date="2018-08" db="EMBL/GenBank/DDBJ databases">
        <authorList>
            <person name="Laetsch R D."/>
            <person name="Stevens L."/>
            <person name="Kumar S."/>
            <person name="Blaxter L. M."/>
        </authorList>
    </citation>
    <scope>NUCLEOTIDE SEQUENCE [LARGE SCALE GENOMIC DNA]</scope>
</reference>
<name>A0A3P7JLH0_LITSI</name>
<gene>
    <name evidence="2" type="ORF">NLS_LOCUS9523</name>
</gene>
<dbReference type="AlphaFoldDB" id="A0A3P7JLH0"/>
<feature type="region of interest" description="Disordered" evidence="1">
    <location>
        <begin position="1"/>
        <end position="21"/>
    </location>
</feature>
<evidence type="ECO:0000313" key="2">
    <source>
        <dbReference type="EMBL" id="VDM91883.1"/>
    </source>
</evidence>
<dbReference type="EMBL" id="UYRX01001663">
    <property type="protein sequence ID" value="VDM91883.1"/>
    <property type="molecule type" value="Genomic_DNA"/>
</dbReference>